<organism evidence="5 6">
    <name type="scientific">Aureicoccus marinus</name>
    <dbReference type="NCBI Taxonomy" id="754435"/>
    <lineage>
        <taxon>Bacteria</taxon>
        <taxon>Pseudomonadati</taxon>
        <taxon>Bacteroidota</taxon>
        <taxon>Flavobacteriia</taxon>
        <taxon>Flavobacteriales</taxon>
        <taxon>Flavobacteriaceae</taxon>
        <taxon>Aureicoccus</taxon>
    </lineage>
</organism>
<dbReference type="SUPFAM" id="SSF55159">
    <property type="entry name" value="eIF1-like"/>
    <property type="match status" value="1"/>
</dbReference>
<protein>
    <submittedName>
        <fullName evidence="5">Translation initiation factor SUI1-related protein</fullName>
    </submittedName>
</protein>
<keyword evidence="5" id="KW-0396">Initiation factor</keyword>
<sequence>MDLEDQLRQLFPDHEPEKEQDNKVSSPDFWLQDDPLLCKYEKRKGKPQTIIAGYNGADKDFKALAKALKKYLHVGGGIKNEEIIIQGDYRDQIMDFLQKSGFAVKRVGG</sequence>
<feature type="compositionally biased region" description="Basic and acidic residues" evidence="3">
    <location>
        <begin position="1"/>
        <end position="22"/>
    </location>
</feature>
<keyword evidence="2" id="KW-0648">Protein biosynthesis</keyword>
<reference evidence="6" key="1">
    <citation type="submission" date="2016-11" db="EMBL/GenBank/DDBJ databases">
        <title>Trade-off between light-utilization and light-protection in marine flavobacteria.</title>
        <authorList>
            <person name="Kumagai Y."/>
            <person name="Yoshizawa S."/>
            <person name="Kogure K."/>
        </authorList>
    </citation>
    <scope>NUCLEOTIDE SEQUENCE [LARGE SCALE GENOMIC DNA]</scope>
    <source>
        <strain evidence="6">SG-18</strain>
    </source>
</reference>
<evidence type="ECO:0000256" key="3">
    <source>
        <dbReference type="SAM" id="MobiDB-lite"/>
    </source>
</evidence>
<accession>A0A2S7T5Z2</accession>
<feature type="region of interest" description="Disordered" evidence="3">
    <location>
        <begin position="1"/>
        <end position="27"/>
    </location>
</feature>
<dbReference type="OrthoDB" id="9792915at2"/>
<dbReference type="GO" id="GO:0006417">
    <property type="term" value="P:regulation of translation"/>
    <property type="evidence" value="ECO:0007669"/>
    <property type="project" value="UniProtKB-KW"/>
</dbReference>
<dbReference type="RefSeq" id="WP_105000638.1">
    <property type="nucleotide sequence ID" value="NZ_MQVX01000001.1"/>
</dbReference>
<evidence type="ECO:0000256" key="1">
    <source>
        <dbReference type="ARBA" id="ARBA00022845"/>
    </source>
</evidence>
<dbReference type="GO" id="GO:0003743">
    <property type="term" value="F:translation initiation factor activity"/>
    <property type="evidence" value="ECO:0007669"/>
    <property type="project" value="UniProtKB-KW"/>
</dbReference>
<dbReference type="InterPro" id="IPR036877">
    <property type="entry name" value="SUI1_dom_sf"/>
</dbReference>
<dbReference type="InterPro" id="IPR001950">
    <property type="entry name" value="SUI1"/>
</dbReference>
<dbReference type="Pfam" id="PF01253">
    <property type="entry name" value="SUI1"/>
    <property type="match status" value="1"/>
</dbReference>
<keyword evidence="6" id="KW-1185">Reference proteome</keyword>
<gene>
    <name evidence="5" type="ORF">BST99_03900</name>
</gene>
<keyword evidence="1" id="KW-0810">Translation regulation</keyword>
<evidence type="ECO:0000259" key="4">
    <source>
        <dbReference type="PROSITE" id="PS50296"/>
    </source>
</evidence>
<name>A0A2S7T5Z2_9FLAO</name>
<evidence type="ECO:0000313" key="5">
    <source>
        <dbReference type="EMBL" id="PQJ14991.1"/>
    </source>
</evidence>
<dbReference type="EMBL" id="MQVX01000001">
    <property type="protein sequence ID" value="PQJ14991.1"/>
    <property type="molecule type" value="Genomic_DNA"/>
</dbReference>
<dbReference type="Gene3D" id="3.30.780.10">
    <property type="entry name" value="SUI1-like domain"/>
    <property type="match status" value="1"/>
</dbReference>
<dbReference type="Proteomes" id="UP000239366">
    <property type="component" value="Unassembled WGS sequence"/>
</dbReference>
<comment type="caution">
    <text evidence="5">The sequence shown here is derived from an EMBL/GenBank/DDBJ whole genome shotgun (WGS) entry which is preliminary data.</text>
</comment>
<dbReference type="InterPro" id="IPR005872">
    <property type="entry name" value="SUI1_arc_bac"/>
</dbReference>
<feature type="domain" description="SUI1" evidence="4">
    <location>
        <begin position="41"/>
        <end position="101"/>
    </location>
</feature>
<evidence type="ECO:0000313" key="6">
    <source>
        <dbReference type="Proteomes" id="UP000239366"/>
    </source>
</evidence>
<dbReference type="PROSITE" id="PS50296">
    <property type="entry name" value="SUI1"/>
    <property type="match status" value="1"/>
</dbReference>
<dbReference type="AlphaFoldDB" id="A0A2S7T5Z2"/>
<evidence type="ECO:0000256" key="2">
    <source>
        <dbReference type="ARBA" id="ARBA00022917"/>
    </source>
</evidence>
<proteinExistence type="predicted"/>
<dbReference type="CDD" id="cd11567">
    <property type="entry name" value="YciH_like"/>
    <property type="match status" value="1"/>
</dbReference>